<evidence type="ECO:0000256" key="4">
    <source>
        <dbReference type="ARBA" id="ARBA00022475"/>
    </source>
</evidence>
<keyword evidence="7 10" id="KW-0283">Flagellar rotation</keyword>
<dbReference type="EMBL" id="CP046996">
    <property type="protein sequence ID" value="QHA01237.1"/>
    <property type="molecule type" value="Genomic_DNA"/>
</dbReference>
<reference evidence="11 12" key="1">
    <citation type="submission" date="2019-12" db="EMBL/GenBank/DDBJ databases">
        <title>Sequence classification of anaerobic respiratory reductive dehalogenases: First we see many, then we see few.</title>
        <authorList>
            <person name="Molenda O."/>
            <person name="Puentes Jacome L.A."/>
            <person name="Cao X."/>
            <person name="Nesbo C.L."/>
            <person name="Tang S."/>
            <person name="Morson N."/>
            <person name="Patron J."/>
            <person name="Lomheim L."/>
            <person name="Wishart D.S."/>
            <person name="Edwards E.A."/>
        </authorList>
    </citation>
    <scope>NUCLEOTIDE SEQUENCE [LARGE SCALE GENOMIC DNA]</scope>
    <source>
        <strain evidence="11 12">12DCA</strain>
    </source>
</reference>
<evidence type="ECO:0000256" key="7">
    <source>
        <dbReference type="ARBA" id="ARBA00022779"/>
    </source>
</evidence>
<dbReference type="GO" id="GO:0006935">
    <property type="term" value="P:chemotaxis"/>
    <property type="evidence" value="ECO:0007669"/>
    <property type="project" value="UniProtKB-KW"/>
</dbReference>
<evidence type="ECO:0000256" key="2">
    <source>
        <dbReference type="ARBA" id="ARBA00004162"/>
    </source>
</evidence>
<dbReference type="Pfam" id="PF03748">
    <property type="entry name" value="FliL"/>
    <property type="match status" value="1"/>
</dbReference>
<sequence length="145" mass="15947">MKIKSIVVPLIFMVIGAGLGVGGMIVKDKIFPGSASGTAQVEKKDTEEVGPLIEMEEEFMINLDGGGMVKTNIVLEGANKKSAEKITEKEIFLRDRIISVVGSKGIDDIRTNEGREKLKKELLTELNDVCGDQIKEVLFKNFIYD</sequence>
<keyword evidence="4 10" id="KW-1003">Cell membrane</keyword>
<evidence type="ECO:0000313" key="12">
    <source>
        <dbReference type="Proteomes" id="UP000430508"/>
    </source>
</evidence>
<evidence type="ECO:0000256" key="5">
    <source>
        <dbReference type="ARBA" id="ARBA00022500"/>
    </source>
</evidence>
<evidence type="ECO:0000256" key="6">
    <source>
        <dbReference type="ARBA" id="ARBA00022692"/>
    </source>
</evidence>
<keyword evidence="9 10" id="KW-0472">Membrane</keyword>
<evidence type="ECO:0000313" key="11">
    <source>
        <dbReference type="EMBL" id="QHA01237.1"/>
    </source>
</evidence>
<dbReference type="GO" id="GO:0071978">
    <property type="term" value="P:bacterial-type flagellum-dependent swarming motility"/>
    <property type="evidence" value="ECO:0007669"/>
    <property type="project" value="TreeGrafter"/>
</dbReference>
<dbReference type="GO" id="GO:0009425">
    <property type="term" value="C:bacterial-type flagellum basal body"/>
    <property type="evidence" value="ECO:0007669"/>
    <property type="project" value="InterPro"/>
</dbReference>
<feature type="transmembrane region" description="Helical" evidence="10">
    <location>
        <begin position="6"/>
        <end position="26"/>
    </location>
</feature>
<comment type="similarity">
    <text evidence="3 10">Belongs to the FliL family.</text>
</comment>
<keyword evidence="11" id="KW-0282">Flagellum</keyword>
<dbReference type="Proteomes" id="UP000430508">
    <property type="component" value="Chromosome"/>
</dbReference>
<dbReference type="AlphaFoldDB" id="A0A857DJY4"/>
<name>A0A857DJY4_9FIRM</name>
<comment type="subcellular location">
    <subcellularLocation>
        <location evidence="2">Cell membrane</location>
        <topology evidence="2">Single-pass membrane protein</topology>
    </subcellularLocation>
</comment>
<evidence type="ECO:0000256" key="9">
    <source>
        <dbReference type="ARBA" id="ARBA00023136"/>
    </source>
</evidence>
<keyword evidence="11" id="KW-0969">Cilium</keyword>
<dbReference type="GO" id="GO:0005886">
    <property type="term" value="C:plasma membrane"/>
    <property type="evidence" value="ECO:0007669"/>
    <property type="project" value="UniProtKB-SubCell"/>
</dbReference>
<dbReference type="RefSeq" id="WP_019226137.1">
    <property type="nucleotide sequence ID" value="NZ_CP046996.1"/>
</dbReference>
<protein>
    <recommendedName>
        <fullName evidence="10">Flagellar protein FliL</fullName>
    </recommendedName>
</protein>
<keyword evidence="6 10" id="KW-0812">Transmembrane</keyword>
<gene>
    <name evidence="11" type="ORF">GQ588_11605</name>
</gene>
<keyword evidence="5 10" id="KW-0145">Chemotaxis</keyword>
<dbReference type="InterPro" id="IPR005503">
    <property type="entry name" value="FliL"/>
</dbReference>
<dbReference type="PANTHER" id="PTHR35091:SF2">
    <property type="entry name" value="FLAGELLAR PROTEIN FLIL"/>
    <property type="match status" value="1"/>
</dbReference>
<evidence type="ECO:0000256" key="1">
    <source>
        <dbReference type="ARBA" id="ARBA00002254"/>
    </source>
</evidence>
<evidence type="ECO:0000256" key="10">
    <source>
        <dbReference type="RuleBase" id="RU364125"/>
    </source>
</evidence>
<dbReference type="PANTHER" id="PTHR35091">
    <property type="entry name" value="FLAGELLAR PROTEIN FLIL"/>
    <property type="match status" value="1"/>
</dbReference>
<proteinExistence type="inferred from homology"/>
<accession>A0A857DJY4</accession>
<comment type="function">
    <text evidence="1 10">Controls the rotational direction of flagella during chemotaxis.</text>
</comment>
<keyword evidence="11" id="KW-0966">Cell projection</keyword>
<evidence type="ECO:0000256" key="8">
    <source>
        <dbReference type="ARBA" id="ARBA00022989"/>
    </source>
</evidence>
<organism evidence="11 12">
    <name type="scientific">Dehalobacter restrictus</name>
    <dbReference type="NCBI Taxonomy" id="55583"/>
    <lineage>
        <taxon>Bacteria</taxon>
        <taxon>Bacillati</taxon>
        <taxon>Bacillota</taxon>
        <taxon>Clostridia</taxon>
        <taxon>Eubacteriales</taxon>
        <taxon>Desulfitobacteriaceae</taxon>
        <taxon>Dehalobacter</taxon>
    </lineage>
</organism>
<keyword evidence="8 10" id="KW-1133">Transmembrane helix</keyword>
<evidence type="ECO:0000256" key="3">
    <source>
        <dbReference type="ARBA" id="ARBA00008281"/>
    </source>
</evidence>